<dbReference type="EMBL" id="NIZW01000003">
    <property type="protein sequence ID" value="PHQ36112.1"/>
    <property type="molecule type" value="Genomic_DNA"/>
</dbReference>
<dbReference type="AlphaFoldDB" id="A0A2G1WAP2"/>
<dbReference type="Proteomes" id="UP000225740">
    <property type="component" value="Unassembled WGS sequence"/>
</dbReference>
<evidence type="ECO:0000313" key="1">
    <source>
        <dbReference type="EMBL" id="PHQ36112.1"/>
    </source>
</evidence>
<proteinExistence type="predicted"/>
<dbReference type="RefSeq" id="WP_099259743.1">
    <property type="nucleotide sequence ID" value="NZ_NIZW01000003.1"/>
</dbReference>
<dbReference type="GeneID" id="90607656"/>
<evidence type="ECO:0000313" key="2">
    <source>
        <dbReference type="Proteomes" id="UP000225740"/>
    </source>
</evidence>
<comment type="caution">
    <text evidence="1">The sequence shown here is derived from an EMBL/GenBank/DDBJ whole genome shotgun (WGS) entry which is preliminary data.</text>
</comment>
<name>A0A2G1WAP2_9BACT</name>
<dbReference type="OrthoDB" id="6922200at2"/>
<keyword evidence="2" id="KW-1185">Reference proteome</keyword>
<organism evidence="1 2">
    <name type="scientific">Rhodopirellula bahusiensis</name>
    <dbReference type="NCBI Taxonomy" id="2014065"/>
    <lineage>
        <taxon>Bacteria</taxon>
        <taxon>Pseudomonadati</taxon>
        <taxon>Planctomycetota</taxon>
        <taxon>Planctomycetia</taxon>
        <taxon>Pirellulales</taxon>
        <taxon>Pirellulaceae</taxon>
        <taxon>Rhodopirellula</taxon>
    </lineage>
</organism>
<sequence length="159" mass="17335">MTNRKQIDQLTAADLVASPVWEFASDEEGNEGQDECTVRPSTQRGQVNATAGMFVVSATFTLADGSTAVGYVTPPCESDDDLGVTQPVIVTDGGQIMFWWGVLEPTRDWMDSAYRLLGRNADDVFPIRFLSNLDSTDGPISGVNPGFMQMGDHGINWIR</sequence>
<protein>
    <submittedName>
        <fullName evidence="1">Uncharacterized protein</fullName>
    </submittedName>
</protein>
<gene>
    <name evidence="1" type="ORF">CEE69_05355</name>
</gene>
<accession>A0A2G1WAP2</accession>
<reference evidence="1 2" key="1">
    <citation type="submission" date="2017-06" db="EMBL/GenBank/DDBJ databases">
        <title>Description of Rhodopirellula bahusiensis sp. nov.</title>
        <authorList>
            <person name="Kizina J."/>
            <person name="Harder J."/>
        </authorList>
    </citation>
    <scope>NUCLEOTIDE SEQUENCE [LARGE SCALE GENOMIC DNA]</scope>
    <source>
        <strain evidence="1 2">SWK21</strain>
    </source>
</reference>